<evidence type="ECO:0000256" key="1">
    <source>
        <dbReference type="ARBA" id="ARBA00022737"/>
    </source>
</evidence>
<evidence type="ECO:0000256" key="3">
    <source>
        <dbReference type="SAM" id="MobiDB-lite"/>
    </source>
</evidence>
<accession>A0A819SQ09</accession>
<keyword evidence="1" id="KW-0677">Repeat</keyword>
<dbReference type="PANTHER" id="PTHR24104:SF25">
    <property type="entry name" value="PROTEIN LIN-41"/>
    <property type="match status" value="1"/>
</dbReference>
<organism evidence="5 6">
    <name type="scientific">Adineta steineri</name>
    <dbReference type="NCBI Taxonomy" id="433720"/>
    <lineage>
        <taxon>Eukaryota</taxon>
        <taxon>Metazoa</taxon>
        <taxon>Spiralia</taxon>
        <taxon>Gnathifera</taxon>
        <taxon>Rotifera</taxon>
        <taxon>Eurotatoria</taxon>
        <taxon>Bdelloidea</taxon>
        <taxon>Adinetida</taxon>
        <taxon>Adinetidae</taxon>
        <taxon>Adineta</taxon>
    </lineage>
</organism>
<evidence type="ECO:0000313" key="5">
    <source>
        <dbReference type="EMBL" id="CAF4065490.1"/>
    </source>
</evidence>
<feature type="compositionally biased region" description="Basic and acidic residues" evidence="3">
    <location>
        <begin position="411"/>
        <end position="440"/>
    </location>
</feature>
<dbReference type="InterPro" id="IPR050952">
    <property type="entry name" value="TRIM-NHL_E3_ligases"/>
</dbReference>
<evidence type="ECO:0000256" key="2">
    <source>
        <dbReference type="PROSITE-ProRule" id="PRU00504"/>
    </source>
</evidence>
<reference evidence="5" key="1">
    <citation type="submission" date="2021-02" db="EMBL/GenBank/DDBJ databases">
        <authorList>
            <person name="Nowell W R."/>
        </authorList>
    </citation>
    <scope>NUCLEOTIDE SEQUENCE</scope>
</reference>
<dbReference type="Proteomes" id="UP000663868">
    <property type="component" value="Unassembled WGS sequence"/>
</dbReference>
<dbReference type="SUPFAM" id="SSF101898">
    <property type="entry name" value="NHL repeat"/>
    <property type="match status" value="1"/>
</dbReference>
<dbReference type="PROSITE" id="PS51125">
    <property type="entry name" value="NHL"/>
    <property type="match status" value="2"/>
</dbReference>
<evidence type="ECO:0000256" key="4">
    <source>
        <dbReference type="SAM" id="Phobius"/>
    </source>
</evidence>
<feature type="region of interest" description="Disordered" evidence="3">
    <location>
        <begin position="397"/>
        <end position="457"/>
    </location>
</feature>
<gene>
    <name evidence="5" type="ORF">KXQ929_LOCUS32408</name>
</gene>
<dbReference type="PANTHER" id="PTHR24104">
    <property type="entry name" value="E3 UBIQUITIN-PROTEIN LIGASE NHLRC1-RELATED"/>
    <property type="match status" value="1"/>
</dbReference>
<protein>
    <submittedName>
        <fullName evidence="5">Uncharacterized protein</fullName>
    </submittedName>
</protein>
<keyword evidence="4" id="KW-1133">Transmembrane helix</keyword>
<feature type="repeat" description="NHL" evidence="2">
    <location>
        <begin position="309"/>
        <end position="352"/>
    </location>
</feature>
<dbReference type="InterPro" id="IPR001258">
    <property type="entry name" value="NHL_repeat"/>
</dbReference>
<keyword evidence="4" id="KW-0812">Transmembrane</keyword>
<keyword evidence="4" id="KW-0472">Membrane</keyword>
<dbReference type="GO" id="GO:0008270">
    <property type="term" value="F:zinc ion binding"/>
    <property type="evidence" value="ECO:0007669"/>
    <property type="project" value="UniProtKB-KW"/>
</dbReference>
<name>A0A819SQ09_9BILA</name>
<dbReference type="InterPro" id="IPR011042">
    <property type="entry name" value="6-blade_b-propeller_TolB-like"/>
</dbReference>
<dbReference type="CDD" id="cd05819">
    <property type="entry name" value="NHL"/>
    <property type="match status" value="1"/>
</dbReference>
<dbReference type="Pfam" id="PF01436">
    <property type="entry name" value="NHL"/>
    <property type="match status" value="1"/>
</dbReference>
<feature type="repeat" description="NHL" evidence="2">
    <location>
        <begin position="224"/>
        <end position="255"/>
    </location>
</feature>
<feature type="transmembrane region" description="Helical" evidence="4">
    <location>
        <begin position="28"/>
        <end position="52"/>
    </location>
</feature>
<dbReference type="AlphaFoldDB" id="A0A819SQ09"/>
<dbReference type="EMBL" id="CAJOBB010003919">
    <property type="protein sequence ID" value="CAF4065490.1"/>
    <property type="molecule type" value="Genomic_DNA"/>
</dbReference>
<sequence>MPEPESKNNIKQSTRPQTGSSLFHRKTILILIITAVLSLITIIGITIISIYIKKFETIINKKPKFNKWKQNAITVAGGNEQGKKSNQLDDPTGIFIDKKKNIFIAELNNHRIVEWKHNAKEGQIIAGGNGQRNQLNRPTDVIIDQQDHSIIIADWRNRRVIQWLNQTQQILIDNIFCWGLAMDKHGFLYVSDIVKNEVRRWKMGEYNEGTIVAGGNGQGNQLNQLNGPSSISVSEDQSVYVSDWANHRVMKWRKDAKEGKVVAGGNGYGRNLNQLSNPRGVIVDYFGQIYVADWGNDGIMRWCEGKEEGEVVVGGNGKGSQSNSPNGLSFDDEGNLYVADSWNNRIQKFEIVLNVRIQTELTAIKRDNEAENYRRYKRTKNVEIQAAFTDITLDDNVTNERQQARNPRAKVKNDSAHKLDGADERQTMRLEEDSNIDRNRSNQQNRRNTKNVNKDIIKSDDTELSPILGYSEEPLLPLAQACAPMNDIFYNLSFYVQLALKETPEQPPDGLSFDESAAIRLHTIEWDKPHRSLYSTLNFNLKNNDRQALLPFHSEEFPPGSAMTWWAFSSCTTEMTVLENNMYLGQEGDRTLFSVEAINGRTIKAHSHFVTED</sequence>
<evidence type="ECO:0000313" key="6">
    <source>
        <dbReference type="Proteomes" id="UP000663868"/>
    </source>
</evidence>
<proteinExistence type="predicted"/>
<comment type="caution">
    <text evidence="5">The sequence shown here is derived from an EMBL/GenBank/DDBJ whole genome shotgun (WGS) entry which is preliminary data.</text>
</comment>
<dbReference type="Gene3D" id="2.120.10.30">
    <property type="entry name" value="TolB, C-terminal domain"/>
    <property type="match status" value="2"/>
</dbReference>